<dbReference type="InParanoid" id="B4JUD0"/>
<evidence type="ECO:0000256" key="2">
    <source>
        <dbReference type="ARBA" id="ARBA00022527"/>
    </source>
</evidence>
<dbReference type="SMR" id="B4JUD0"/>
<evidence type="ECO:0000256" key="1">
    <source>
        <dbReference type="ARBA" id="ARBA00006529"/>
    </source>
</evidence>
<dbReference type="GO" id="GO:0019899">
    <property type="term" value="F:enzyme binding"/>
    <property type="evidence" value="ECO:0007669"/>
    <property type="project" value="UniProtKB-ARBA"/>
</dbReference>
<evidence type="ECO:0000256" key="3">
    <source>
        <dbReference type="ARBA" id="ARBA00022679"/>
    </source>
</evidence>
<dbReference type="HOGENOM" id="CLU_000288_7_35_1"/>
<dbReference type="PANTHER" id="PTHR46716:SF1">
    <property type="entry name" value="MITOGEN-ACTIVATED PROTEIN KINASE KINASE KINASE 7"/>
    <property type="match status" value="1"/>
</dbReference>
<keyword evidence="4" id="KW-0547">Nucleotide-binding</keyword>
<evidence type="ECO:0000256" key="4">
    <source>
        <dbReference type="ARBA" id="ARBA00022741"/>
    </source>
</evidence>
<keyword evidence="3" id="KW-0808">Transferase</keyword>
<dbReference type="SUPFAM" id="SSF56112">
    <property type="entry name" value="Protein kinase-like (PK-like)"/>
    <property type="match status" value="1"/>
</dbReference>
<dbReference type="GO" id="GO:0005524">
    <property type="term" value="F:ATP binding"/>
    <property type="evidence" value="ECO:0007669"/>
    <property type="project" value="UniProtKB-KW"/>
</dbReference>
<dbReference type="STRING" id="7222.B4JUD0"/>
<keyword evidence="6" id="KW-0067">ATP-binding</keyword>
<name>B4JUD0_DROGR</name>
<sequence length="209" mass="24244">MDGEFANILMEYLDCPSVSDYIHDRRYEVMNEGEYSAQSVVYTYGIIFWESLTRREPFHNYHAGIEYLHDYDPPIIHRDLKPQNLLLFENYKTLKIGDFGTVTEMKTKNTSNLGTESYQAPEVISSNGEYTEKCDIFSFGIILWEVMSRKKPSEYIGEGGRPELHVKIITECEQLQKLIESCWHSDPEKRPSAESIQLCTIPCSVTYID</sequence>
<dbReference type="GO" id="GO:0043123">
    <property type="term" value="P:positive regulation of canonical NF-kappaB signal transduction"/>
    <property type="evidence" value="ECO:0007669"/>
    <property type="project" value="TreeGrafter"/>
</dbReference>
<evidence type="ECO:0000313" key="9">
    <source>
        <dbReference type="Proteomes" id="UP000001070"/>
    </source>
</evidence>
<keyword evidence="9" id="KW-1185">Reference proteome</keyword>
<evidence type="ECO:0000256" key="5">
    <source>
        <dbReference type="ARBA" id="ARBA00022777"/>
    </source>
</evidence>
<dbReference type="GO" id="GO:0007254">
    <property type="term" value="P:JNK cascade"/>
    <property type="evidence" value="ECO:0007669"/>
    <property type="project" value="TreeGrafter"/>
</dbReference>
<comment type="similarity">
    <text evidence="1">Belongs to the protein kinase superfamily. STE Ser/Thr protein kinase family. MAP kinase kinase kinase subfamily.</text>
</comment>
<dbReference type="InterPro" id="IPR000719">
    <property type="entry name" value="Prot_kinase_dom"/>
</dbReference>
<dbReference type="PhylomeDB" id="B4JUD0"/>
<dbReference type="Gene3D" id="1.10.510.10">
    <property type="entry name" value="Transferase(Phosphotransferase) domain 1"/>
    <property type="match status" value="1"/>
</dbReference>
<dbReference type="PROSITE" id="PS00108">
    <property type="entry name" value="PROTEIN_KINASE_ST"/>
    <property type="match status" value="1"/>
</dbReference>
<dbReference type="OrthoDB" id="7861233at2759"/>
<dbReference type="Pfam" id="PF00069">
    <property type="entry name" value="Pkinase"/>
    <property type="match status" value="1"/>
</dbReference>
<dbReference type="PROSITE" id="PS50011">
    <property type="entry name" value="PROTEIN_KINASE_DOM"/>
    <property type="match status" value="1"/>
</dbReference>
<organism evidence="9">
    <name type="scientific">Drosophila grimshawi</name>
    <name type="common">Hawaiian fruit fly</name>
    <name type="synonym">Idiomyia grimshawi</name>
    <dbReference type="NCBI Taxonomy" id="7222"/>
    <lineage>
        <taxon>Eukaryota</taxon>
        <taxon>Metazoa</taxon>
        <taxon>Ecdysozoa</taxon>
        <taxon>Arthropoda</taxon>
        <taxon>Hexapoda</taxon>
        <taxon>Insecta</taxon>
        <taxon>Pterygota</taxon>
        <taxon>Neoptera</taxon>
        <taxon>Endopterygota</taxon>
        <taxon>Diptera</taxon>
        <taxon>Brachycera</taxon>
        <taxon>Muscomorpha</taxon>
        <taxon>Ephydroidea</taxon>
        <taxon>Drosophilidae</taxon>
        <taxon>Drosophila</taxon>
        <taxon>Hawaiian Drosophila</taxon>
    </lineage>
</organism>
<evidence type="ECO:0000259" key="7">
    <source>
        <dbReference type="PROSITE" id="PS50011"/>
    </source>
</evidence>
<dbReference type="PANTHER" id="PTHR46716">
    <property type="entry name" value="MITOGEN-ACTIVATED PROTEIN KINASE KINASE KINASE 7"/>
    <property type="match status" value="1"/>
</dbReference>
<dbReference type="SMART" id="SM00220">
    <property type="entry name" value="S_TKc"/>
    <property type="match status" value="1"/>
</dbReference>
<dbReference type="InterPro" id="IPR011009">
    <property type="entry name" value="Kinase-like_dom_sf"/>
</dbReference>
<proteinExistence type="inferred from homology"/>
<feature type="domain" description="Protein kinase" evidence="7">
    <location>
        <begin position="1"/>
        <end position="208"/>
    </location>
</feature>
<dbReference type="EMBL" id="CH916374">
    <property type="protein sequence ID" value="EDV91100.1"/>
    <property type="molecule type" value="Genomic_DNA"/>
</dbReference>
<evidence type="ECO:0000256" key="6">
    <source>
        <dbReference type="ARBA" id="ARBA00022840"/>
    </source>
</evidence>
<protein>
    <submittedName>
        <fullName evidence="8">GH17233</fullName>
    </submittedName>
</protein>
<evidence type="ECO:0000313" key="8">
    <source>
        <dbReference type="EMBL" id="EDV91100.1"/>
    </source>
</evidence>
<keyword evidence="2" id="KW-0723">Serine/threonine-protein kinase</keyword>
<dbReference type="Proteomes" id="UP000001070">
    <property type="component" value="Unassembled WGS sequence"/>
</dbReference>
<keyword evidence="5" id="KW-0418">Kinase</keyword>
<dbReference type="AlphaFoldDB" id="B4JUD0"/>
<dbReference type="eggNOG" id="KOG0192">
    <property type="taxonomic scope" value="Eukaryota"/>
</dbReference>
<dbReference type="GO" id="GO:0006955">
    <property type="term" value="P:immune response"/>
    <property type="evidence" value="ECO:0007669"/>
    <property type="project" value="TreeGrafter"/>
</dbReference>
<gene>
    <name evidence="8" type="primary">Dgri\GH17233</name>
    <name evidence="8" type="ORF">Dgri_GH17233</name>
</gene>
<dbReference type="GO" id="GO:0004709">
    <property type="term" value="F:MAP kinase kinase kinase activity"/>
    <property type="evidence" value="ECO:0007669"/>
    <property type="project" value="TreeGrafter"/>
</dbReference>
<reference evidence="8 9" key="1">
    <citation type="journal article" date="2007" name="Nature">
        <title>Evolution of genes and genomes on the Drosophila phylogeny.</title>
        <authorList>
            <consortium name="Drosophila 12 Genomes Consortium"/>
            <person name="Clark A.G."/>
            <person name="Eisen M.B."/>
            <person name="Smith D.R."/>
            <person name="Bergman C.M."/>
            <person name="Oliver B."/>
            <person name="Markow T.A."/>
            <person name="Kaufman T.C."/>
            <person name="Kellis M."/>
            <person name="Gelbart W."/>
            <person name="Iyer V.N."/>
            <person name="Pollard D.A."/>
            <person name="Sackton T.B."/>
            <person name="Larracuente A.M."/>
            <person name="Singh N.D."/>
            <person name="Abad J.P."/>
            <person name="Abt D.N."/>
            <person name="Adryan B."/>
            <person name="Aguade M."/>
            <person name="Akashi H."/>
            <person name="Anderson W.W."/>
            <person name="Aquadro C.F."/>
            <person name="Ardell D.H."/>
            <person name="Arguello R."/>
            <person name="Artieri C.G."/>
            <person name="Barbash D.A."/>
            <person name="Barker D."/>
            <person name="Barsanti P."/>
            <person name="Batterham P."/>
            <person name="Batzoglou S."/>
            <person name="Begun D."/>
            <person name="Bhutkar A."/>
            <person name="Blanco E."/>
            <person name="Bosak S.A."/>
            <person name="Bradley R.K."/>
            <person name="Brand A.D."/>
            <person name="Brent M.R."/>
            <person name="Brooks A.N."/>
            <person name="Brown R.H."/>
            <person name="Butlin R.K."/>
            <person name="Caggese C."/>
            <person name="Calvi B.R."/>
            <person name="Bernardo de Carvalho A."/>
            <person name="Caspi A."/>
            <person name="Castrezana S."/>
            <person name="Celniker S.E."/>
            <person name="Chang J.L."/>
            <person name="Chapple C."/>
            <person name="Chatterji S."/>
            <person name="Chinwalla A."/>
            <person name="Civetta A."/>
            <person name="Clifton S.W."/>
            <person name="Comeron J.M."/>
            <person name="Costello J.C."/>
            <person name="Coyne J.A."/>
            <person name="Daub J."/>
            <person name="David R.G."/>
            <person name="Delcher A.L."/>
            <person name="Delehaunty K."/>
            <person name="Do C.B."/>
            <person name="Ebling H."/>
            <person name="Edwards K."/>
            <person name="Eickbush T."/>
            <person name="Evans J.D."/>
            <person name="Filipski A."/>
            <person name="Findeiss S."/>
            <person name="Freyhult E."/>
            <person name="Fulton L."/>
            <person name="Fulton R."/>
            <person name="Garcia A.C."/>
            <person name="Gardiner A."/>
            <person name="Garfield D.A."/>
            <person name="Garvin B.E."/>
            <person name="Gibson G."/>
            <person name="Gilbert D."/>
            <person name="Gnerre S."/>
            <person name="Godfrey J."/>
            <person name="Good R."/>
            <person name="Gotea V."/>
            <person name="Gravely B."/>
            <person name="Greenberg A.J."/>
            <person name="Griffiths-Jones S."/>
            <person name="Gross S."/>
            <person name="Guigo R."/>
            <person name="Gustafson E.A."/>
            <person name="Haerty W."/>
            <person name="Hahn M.W."/>
            <person name="Halligan D.L."/>
            <person name="Halpern A.L."/>
            <person name="Halter G.M."/>
            <person name="Han M.V."/>
            <person name="Heger A."/>
            <person name="Hillier L."/>
            <person name="Hinrichs A.S."/>
            <person name="Holmes I."/>
            <person name="Hoskins R.A."/>
            <person name="Hubisz M.J."/>
            <person name="Hultmark D."/>
            <person name="Huntley M.A."/>
            <person name="Jaffe D.B."/>
            <person name="Jagadeeshan S."/>
            <person name="Jeck W.R."/>
            <person name="Johnson J."/>
            <person name="Jones C.D."/>
            <person name="Jordan W.C."/>
            <person name="Karpen G.H."/>
            <person name="Kataoka E."/>
            <person name="Keightley P.D."/>
            <person name="Kheradpour P."/>
            <person name="Kirkness E.F."/>
            <person name="Koerich L.B."/>
            <person name="Kristiansen K."/>
            <person name="Kudrna D."/>
            <person name="Kulathinal R.J."/>
            <person name="Kumar S."/>
            <person name="Kwok R."/>
            <person name="Lander E."/>
            <person name="Langley C.H."/>
            <person name="Lapoint R."/>
            <person name="Lazzaro B.P."/>
            <person name="Lee S.J."/>
            <person name="Levesque L."/>
            <person name="Li R."/>
            <person name="Lin C.F."/>
            <person name="Lin M.F."/>
            <person name="Lindblad-Toh K."/>
            <person name="Llopart A."/>
            <person name="Long M."/>
            <person name="Low L."/>
            <person name="Lozovsky E."/>
            <person name="Lu J."/>
            <person name="Luo M."/>
            <person name="Machado C.A."/>
            <person name="Makalowski W."/>
            <person name="Marzo M."/>
            <person name="Matsuda M."/>
            <person name="Matzkin L."/>
            <person name="McAllister B."/>
            <person name="McBride C.S."/>
            <person name="McKernan B."/>
            <person name="McKernan K."/>
            <person name="Mendez-Lago M."/>
            <person name="Minx P."/>
            <person name="Mollenhauer M.U."/>
            <person name="Montooth K."/>
            <person name="Mount S.M."/>
            <person name="Mu X."/>
            <person name="Myers E."/>
            <person name="Negre B."/>
            <person name="Newfeld S."/>
            <person name="Nielsen R."/>
            <person name="Noor M.A."/>
            <person name="O'Grady P."/>
            <person name="Pachter L."/>
            <person name="Papaceit M."/>
            <person name="Parisi M.J."/>
            <person name="Parisi M."/>
            <person name="Parts L."/>
            <person name="Pedersen J.S."/>
            <person name="Pesole G."/>
            <person name="Phillippy A.M."/>
            <person name="Ponting C.P."/>
            <person name="Pop M."/>
            <person name="Porcelli D."/>
            <person name="Powell J.R."/>
            <person name="Prohaska S."/>
            <person name="Pruitt K."/>
            <person name="Puig M."/>
            <person name="Quesneville H."/>
            <person name="Ram K.R."/>
            <person name="Rand D."/>
            <person name="Rasmussen M.D."/>
            <person name="Reed L.K."/>
            <person name="Reenan R."/>
            <person name="Reily A."/>
            <person name="Remington K.A."/>
            <person name="Rieger T.T."/>
            <person name="Ritchie M.G."/>
            <person name="Robin C."/>
            <person name="Rogers Y.H."/>
            <person name="Rohde C."/>
            <person name="Rozas J."/>
            <person name="Rubenfield M.J."/>
            <person name="Ruiz A."/>
            <person name="Russo S."/>
            <person name="Salzberg S.L."/>
            <person name="Sanchez-Gracia A."/>
            <person name="Saranga D.J."/>
            <person name="Sato H."/>
            <person name="Schaeffer S.W."/>
            <person name="Schatz M.C."/>
            <person name="Schlenke T."/>
            <person name="Schwartz R."/>
            <person name="Segarra C."/>
            <person name="Singh R.S."/>
            <person name="Sirot L."/>
            <person name="Sirota M."/>
            <person name="Sisneros N.B."/>
            <person name="Smith C.D."/>
            <person name="Smith T.F."/>
            <person name="Spieth J."/>
            <person name="Stage D.E."/>
            <person name="Stark A."/>
            <person name="Stephan W."/>
            <person name="Strausberg R.L."/>
            <person name="Strempel S."/>
            <person name="Sturgill D."/>
            <person name="Sutton G."/>
            <person name="Sutton G.G."/>
            <person name="Tao W."/>
            <person name="Teichmann S."/>
            <person name="Tobari Y.N."/>
            <person name="Tomimura Y."/>
            <person name="Tsolas J.M."/>
            <person name="Valente V.L."/>
            <person name="Venter E."/>
            <person name="Venter J.C."/>
            <person name="Vicario S."/>
            <person name="Vieira F.G."/>
            <person name="Vilella A.J."/>
            <person name="Villasante A."/>
            <person name="Walenz B."/>
            <person name="Wang J."/>
            <person name="Wasserman M."/>
            <person name="Watts T."/>
            <person name="Wilson D."/>
            <person name="Wilson R.K."/>
            <person name="Wing R.A."/>
            <person name="Wolfner M.F."/>
            <person name="Wong A."/>
            <person name="Wong G.K."/>
            <person name="Wu C.I."/>
            <person name="Wu G."/>
            <person name="Yamamoto D."/>
            <person name="Yang H.P."/>
            <person name="Yang S.P."/>
            <person name="Yorke J.A."/>
            <person name="Yoshida K."/>
            <person name="Zdobnov E."/>
            <person name="Zhang P."/>
            <person name="Zhang Y."/>
            <person name="Zimin A.V."/>
            <person name="Baldwin J."/>
            <person name="Abdouelleil A."/>
            <person name="Abdulkadir J."/>
            <person name="Abebe A."/>
            <person name="Abera B."/>
            <person name="Abreu J."/>
            <person name="Acer S.C."/>
            <person name="Aftuck L."/>
            <person name="Alexander A."/>
            <person name="An P."/>
            <person name="Anderson E."/>
            <person name="Anderson S."/>
            <person name="Arachi H."/>
            <person name="Azer M."/>
            <person name="Bachantsang P."/>
            <person name="Barry A."/>
            <person name="Bayul T."/>
            <person name="Berlin A."/>
            <person name="Bessette D."/>
            <person name="Bloom T."/>
            <person name="Blye J."/>
            <person name="Boguslavskiy L."/>
            <person name="Bonnet C."/>
            <person name="Boukhgalter B."/>
            <person name="Bourzgui I."/>
            <person name="Brown A."/>
            <person name="Cahill P."/>
            <person name="Channer S."/>
            <person name="Cheshatsang Y."/>
            <person name="Chuda L."/>
            <person name="Citroen M."/>
            <person name="Collymore A."/>
            <person name="Cooke P."/>
            <person name="Costello M."/>
            <person name="D'Aco K."/>
            <person name="Daza R."/>
            <person name="De Haan G."/>
            <person name="DeGray S."/>
            <person name="DeMaso C."/>
            <person name="Dhargay N."/>
            <person name="Dooley K."/>
            <person name="Dooley E."/>
            <person name="Doricent M."/>
            <person name="Dorje P."/>
            <person name="Dorjee K."/>
            <person name="Dupes A."/>
            <person name="Elong R."/>
            <person name="Falk J."/>
            <person name="Farina A."/>
            <person name="Faro S."/>
            <person name="Ferguson D."/>
            <person name="Fisher S."/>
            <person name="Foley C.D."/>
            <person name="Franke A."/>
            <person name="Friedrich D."/>
            <person name="Gadbois L."/>
            <person name="Gearin G."/>
            <person name="Gearin C.R."/>
            <person name="Giannoukos G."/>
            <person name="Goode T."/>
            <person name="Graham J."/>
            <person name="Grandbois E."/>
            <person name="Grewal S."/>
            <person name="Gyaltsen K."/>
            <person name="Hafez N."/>
            <person name="Hagos B."/>
            <person name="Hall J."/>
            <person name="Henson C."/>
            <person name="Hollinger A."/>
            <person name="Honan T."/>
            <person name="Huard M.D."/>
            <person name="Hughes L."/>
            <person name="Hurhula B."/>
            <person name="Husby M.E."/>
            <person name="Kamat A."/>
            <person name="Kanga B."/>
            <person name="Kashin S."/>
            <person name="Khazanovich D."/>
            <person name="Kisner P."/>
            <person name="Lance K."/>
            <person name="Lara M."/>
            <person name="Lee W."/>
            <person name="Lennon N."/>
            <person name="Letendre F."/>
            <person name="LeVine R."/>
            <person name="Lipovsky A."/>
            <person name="Liu X."/>
            <person name="Liu J."/>
            <person name="Liu S."/>
            <person name="Lokyitsang T."/>
            <person name="Lokyitsang Y."/>
            <person name="Lubonja R."/>
            <person name="Lui A."/>
            <person name="MacDonald P."/>
            <person name="Magnisalis V."/>
            <person name="Maru K."/>
            <person name="Matthews C."/>
            <person name="McCusker W."/>
            <person name="McDonough S."/>
            <person name="Mehta T."/>
            <person name="Meldrim J."/>
            <person name="Meneus L."/>
            <person name="Mihai O."/>
            <person name="Mihalev A."/>
            <person name="Mihova T."/>
            <person name="Mittelman R."/>
            <person name="Mlenga V."/>
            <person name="Montmayeur A."/>
            <person name="Mulrain L."/>
            <person name="Navidi A."/>
            <person name="Naylor J."/>
            <person name="Negash T."/>
            <person name="Nguyen T."/>
            <person name="Nguyen N."/>
            <person name="Nicol R."/>
            <person name="Norbu C."/>
            <person name="Norbu N."/>
            <person name="Novod N."/>
            <person name="O'Neill B."/>
            <person name="Osman S."/>
            <person name="Markiewicz E."/>
            <person name="Oyono O.L."/>
            <person name="Patti C."/>
            <person name="Phunkhang P."/>
            <person name="Pierre F."/>
            <person name="Priest M."/>
            <person name="Raghuraman S."/>
            <person name="Rege F."/>
            <person name="Reyes R."/>
            <person name="Rise C."/>
            <person name="Rogov P."/>
            <person name="Ross K."/>
            <person name="Ryan E."/>
            <person name="Settipalli S."/>
            <person name="Shea T."/>
            <person name="Sherpa N."/>
            <person name="Shi L."/>
            <person name="Shih D."/>
            <person name="Sparrow T."/>
            <person name="Spaulding J."/>
            <person name="Stalker J."/>
            <person name="Stange-Thomann N."/>
            <person name="Stavropoulos S."/>
            <person name="Stone C."/>
            <person name="Strader C."/>
            <person name="Tesfaye S."/>
            <person name="Thomson T."/>
            <person name="Thoulutsang Y."/>
            <person name="Thoulutsang D."/>
            <person name="Topham K."/>
            <person name="Topping I."/>
            <person name="Tsamla T."/>
            <person name="Vassiliev H."/>
            <person name="Vo A."/>
            <person name="Wangchuk T."/>
            <person name="Wangdi T."/>
            <person name="Weiand M."/>
            <person name="Wilkinson J."/>
            <person name="Wilson A."/>
            <person name="Yadav S."/>
            <person name="Young G."/>
            <person name="Yu Q."/>
            <person name="Zembek L."/>
            <person name="Zhong D."/>
            <person name="Zimmer A."/>
            <person name="Zwirko Z."/>
            <person name="Jaffe D.B."/>
            <person name="Alvarez P."/>
            <person name="Brockman W."/>
            <person name="Butler J."/>
            <person name="Chin C."/>
            <person name="Gnerre S."/>
            <person name="Grabherr M."/>
            <person name="Kleber M."/>
            <person name="Mauceli E."/>
            <person name="MacCallum I."/>
        </authorList>
    </citation>
    <scope>NUCLEOTIDE SEQUENCE [LARGE SCALE GENOMIC DNA]</scope>
    <source>
        <strain evidence="9">Tucson 15287-2541.00</strain>
    </source>
</reference>
<dbReference type="OMA" id="CENEAGH"/>
<dbReference type="InterPro" id="IPR008271">
    <property type="entry name" value="Ser/Thr_kinase_AS"/>
</dbReference>
<accession>B4JUD0</accession>